<dbReference type="PANTHER" id="PTHR33175:SF3">
    <property type="entry name" value="DNA-BINDING PROTEIN HU-BETA"/>
    <property type="match status" value="1"/>
</dbReference>
<evidence type="ECO:0000313" key="5">
    <source>
        <dbReference type="EMBL" id="RIA44323.1"/>
    </source>
</evidence>
<accession>A0A397P7L3</accession>
<dbReference type="Proteomes" id="UP000266568">
    <property type="component" value="Unassembled WGS sequence"/>
</dbReference>
<dbReference type="EMBL" id="QXDC01000003">
    <property type="protein sequence ID" value="RIA44323.1"/>
    <property type="molecule type" value="Genomic_DNA"/>
</dbReference>
<dbReference type="GO" id="GO:0030261">
    <property type="term" value="P:chromosome condensation"/>
    <property type="evidence" value="ECO:0007669"/>
    <property type="project" value="UniProtKB-KW"/>
</dbReference>
<dbReference type="InterPro" id="IPR000119">
    <property type="entry name" value="Hist_DNA-bd"/>
</dbReference>
<organism evidence="5 6">
    <name type="scientific">Hephaestia caeni</name>
    <dbReference type="NCBI Taxonomy" id="645617"/>
    <lineage>
        <taxon>Bacteria</taxon>
        <taxon>Pseudomonadati</taxon>
        <taxon>Pseudomonadota</taxon>
        <taxon>Alphaproteobacteria</taxon>
        <taxon>Sphingomonadales</taxon>
        <taxon>Sphingomonadaceae</taxon>
        <taxon>Hephaestia</taxon>
    </lineage>
</organism>
<sequence>MNNSDVAEALAASNGLTKADARKYVDGVFAAIADAAAKGDEINLHGFGKFKVKDNPAREGRNPATGEKIQIAASKKLTFAAAKALKDKVNG</sequence>
<reference evidence="5 6" key="1">
    <citation type="submission" date="2018-08" db="EMBL/GenBank/DDBJ databases">
        <title>Genomic Encyclopedia of Type Strains, Phase IV (KMG-IV): sequencing the most valuable type-strain genomes for metagenomic binning, comparative biology and taxonomic classification.</title>
        <authorList>
            <person name="Goeker M."/>
        </authorList>
    </citation>
    <scope>NUCLEOTIDE SEQUENCE [LARGE SCALE GENOMIC DNA]</scope>
    <source>
        <strain evidence="5 6">DSM 25527</strain>
    </source>
</reference>
<dbReference type="AlphaFoldDB" id="A0A397P7L3"/>
<keyword evidence="6" id="KW-1185">Reference proteome</keyword>
<dbReference type="SUPFAM" id="SSF47729">
    <property type="entry name" value="IHF-like DNA-binding proteins"/>
    <property type="match status" value="1"/>
</dbReference>
<evidence type="ECO:0000313" key="6">
    <source>
        <dbReference type="Proteomes" id="UP000266568"/>
    </source>
</evidence>
<dbReference type="RefSeq" id="WP_119035987.1">
    <property type="nucleotide sequence ID" value="NZ_QXDC01000003.1"/>
</dbReference>
<evidence type="ECO:0000256" key="4">
    <source>
        <dbReference type="RuleBase" id="RU003939"/>
    </source>
</evidence>
<dbReference type="Gene3D" id="4.10.520.10">
    <property type="entry name" value="IHF-like DNA-binding proteins"/>
    <property type="match status" value="1"/>
</dbReference>
<gene>
    <name evidence="5" type="ORF">DFR49_2564</name>
</gene>
<proteinExistence type="inferred from homology"/>
<comment type="similarity">
    <text evidence="1 4">Belongs to the bacterial histone-like protein family.</text>
</comment>
<evidence type="ECO:0000256" key="2">
    <source>
        <dbReference type="ARBA" id="ARBA00023067"/>
    </source>
</evidence>
<dbReference type="SMART" id="SM00411">
    <property type="entry name" value="BHL"/>
    <property type="match status" value="1"/>
</dbReference>
<keyword evidence="3 5" id="KW-0238">DNA-binding</keyword>
<evidence type="ECO:0000256" key="3">
    <source>
        <dbReference type="ARBA" id="ARBA00023125"/>
    </source>
</evidence>
<name>A0A397P7L3_9SPHN</name>
<dbReference type="GO" id="GO:0005829">
    <property type="term" value="C:cytosol"/>
    <property type="evidence" value="ECO:0007669"/>
    <property type="project" value="TreeGrafter"/>
</dbReference>
<comment type="caution">
    <text evidence="5">The sequence shown here is derived from an EMBL/GenBank/DDBJ whole genome shotgun (WGS) entry which is preliminary data.</text>
</comment>
<dbReference type="GO" id="GO:0030527">
    <property type="term" value="F:structural constituent of chromatin"/>
    <property type="evidence" value="ECO:0007669"/>
    <property type="project" value="InterPro"/>
</dbReference>
<dbReference type="CDD" id="cd00591">
    <property type="entry name" value="HU_IHF"/>
    <property type="match status" value="1"/>
</dbReference>
<dbReference type="OrthoDB" id="9799835at2"/>
<dbReference type="InterPro" id="IPR010992">
    <property type="entry name" value="IHF-like_DNA-bd_dom_sf"/>
</dbReference>
<dbReference type="PRINTS" id="PR01727">
    <property type="entry name" value="DNABINDINGHU"/>
</dbReference>
<dbReference type="GO" id="GO:0003677">
    <property type="term" value="F:DNA binding"/>
    <property type="evidence" value="ECO:0007669"/>
    <property type="project" value="UniProtKB-KW"/>
</dbReference>
<protein>
    <submittedName>
        <fullName evidence="5">DNA-binding protein HU-beta</fullName>
    </submittedName>
</protein>
<dbReference type="Pfam" id="PF00216">
    <property type="entry name" value="Bac_DNA_binding"/>
    <property type="match status" value="1"/>
</dbReference>
<dbReference type="PANTHER" id="PTHR33175">
    <property type="entry name" value="DNA-BINDING PROTEIN HU"/>
    <property type="match status" value="1"/>
</dbReference>
<evidence type="ECO:0000256" key="1">
    <source>
        <dbReference type="ARBA" id="ARBA00010529"/>
    </source>
</evidence>
<keyword evidence="2" id="KW-0226">DNA condensation</keyword>